<dbReference type="RefSeq" id="WP_014029309.1">
    <property type="nucleotide sequence ID" value="NC_015942.1"/>
</dbReference>
<dbReference type="EMBL" id="CP002985">
    <property type="protein sequence ID" value="AEM48056.1"/>
    <property type="molecule type" value="Genomic_DNA"/>
</dbReference>
<evidence type="ECO:0000313" key="2">
    <source>
        <dbReference type="Proteomes" id="UP000009220"/>
    </source>
</evidence>
<accession>G0JLK7</accession>
<protein>
    <submittedName>
        <fullName evidence="1">Uncharacterized protein</fullName>
    </submittedName>
</protein>
<dbReference type="Proteomes" id="UP000009220">
    <property type="component" value="Chromosome"/>
</dbReference>
<sequence>MEKSTIINGQKLMLTVTRVSLNEVDVQVAPEHGAPIVATLRAVGSACWGVLRINLREAEQIAPDSASFQLLQAAIYDLAVGAVRQQEQEQEQEQKAA</sequence>
<dbReference type="AlphaFoldDB" id="G0JLK7"/>
<dbReference type="HOGENOM" id="CLU_2340438_0_0_6"/>
<organism evidence="1 2">
    <name type="scientific">Acidithiobacillus ferrivorans SS3</name>
    <dbReference type="NCBI Taxonomy" id="743299"/>
    <lineage>
        <taxon>Bacteria</taxon>
        <taxon>Pseudomonadati</taxon>
        <taxon>Pseudomonadota</taxon>
        <taxon>Acidithiobacillia</taxon>
        <taxon>Acidithiobacillales</taxon>
        <taxon>Acidithiobacillaceae</taxon>
        <taxon>Acidithiobacillus</taxon>
    </lineage>
</organism>
<proteinExistence type="predicted"/>
<reference evidence="1 2" key="1">
    <citation type="journal article" date="2011" name="J. Bacteriol.">
        <title>Draft genome of the psychrotolerant acidophile Acidithiobacillus ferrivorans SS3.</title>
        <authorList>
            <person name="Liljeqvist M."/>
            <person name="Valdes J."/>
            <person name="Holmes D.S."/>
            <person name="Dopson M."/>
        </authorList>
    </citation>
    <scope>NUCLEOTIDE SEQUENCE [LARGE SCALE GENOMIC DNA]</scope>
    <source>
        <strain evidence="1 2">SS3</strain>
    </source>
</reference>
<dbReference type="KEGG" id="afi:Acife_1933"/>
<name>G0JLK7_9PROT</name>
<gene>
    <name evidence="1" type="ORF">Acife_1933</name>
</gene>
<dbReference type="STRING" id="743299.Acife_1933"/>
<evidence type="ECO:0000313" key="1">
    <source>
        <dbReference type="EMBL" id="AEM48056.1"/>
    </source>
</evidence>